<comment type="caution">
    <text evidence="2">The sequence shown here is derived from an EMBL/GenBank/DDBJ whole genome shotgun (WGS) entry which is preliminary data.</text>
</comment>
<evidence type="ECO:0000313" key="3">
    <source>
        <dbReference type="Proteomes" id="UP000288805"/>
    </source>
</evidence>
<dbReference type="Proteomes" id="UP000288805">
    <property type="component" value="Unassembled WGS sequence"/>
</dbReference>
<dbReference type="EMBL" id="QGNW01002597">
    <property type="protein sequence ID" value="RVW15700.1"/>
    <property type="molecule type" value="Genomic_DNA"/>
</dbReference>
<organism evidence="2 3">
    <name type="scientific">Vitis vinifera</name>
    <name type="common">Grape</name>
    <dbReference type="NCBI Taxonomy" id="29760"/>
    <lineage>
        <taxon>Eukaryota</taxon>
        <taxon>Viridiplantae</taxon>
        <taxon>Streptophyta</taxon>
        <taxon>Embryophyta</taxon>
        <taxon>Tracheophyta</taxon>
        <taxon>Spermatophyta</taxon>
        <taxon>Magnoliopsida</taxon>
        <taxon>eudicotyledons</taxon>
        <taxon>Gunneridae</taxon>
        <taxon>Pentapetalae</taxon>
        <taxon>rosids</taxon>
        <taxon>Vitales</taxon>
        <taxon>Vitaceae</taxon>
        <taxon>Viteae</taxon>
        <taxon>Vitis</taxon>
    </lineage>
</organism>
<evidence type="ECO:0000313" key="2">
    <source>
        <dbReference type="EMBL" id="RVW15700.1"/>
    </source>
</evidence>
<gene>
    <name evidence="2" type="primary">POLX_1476</name>
    <name evidence="2" type="ORF">CK203_075323</name>
</gene>
<dbReference type="Pfam" id="PF07727">
    <property type="entry name" value="RVT_2"/>
    <property type="match status" value="1"/>
</dbReference>
<dbReference type="AlphaFoldDB" id="A0A438BYQ3"/>
<sequence length="167" mass="20052">MNLKLEQLDIKTAFLYGDLDEEIFIEQPEDFKVKGNENMVCRLKKSLYGLKQALRQCYKKFDFFMMSQEYKRTFADPCVYVRRFFDGFGYYKAYLGIEILRDKKVGKLWLSQEKYIEQTLQKYNMKYVKPISTPLAGHFKLIKKSYPSIEKEKDEMPIIHIHQQLEV</sequence>
<reference evidence="2 3" key="1">
    <citation type="journal article" date="2018" name="PLoS Genet.">
        <title>Population sequencing reveals clonal diversity and ancestral inbreeding in the grapevine cultivar Chardonnay.</title>
        <authorList>
            <person name="Roach M.J."/>
            <person name="Johnson D.L."/>
            <person name="Bohlmann J."/>
            <person name="van Vuuren H.J."/>
            <person name="Jones S.J."/>
            <person name="Pretorius I.S."/>
            <person name="Schmidt S.A."/>
            <person name="Borneman A.R."/>
        </authorList>
    </citation>
    <scope>NUCLEOTIDE SEQUENCE [LARGE SCALE GENOMIC DNA]</scope>
    <source>
        <strain evidence="3">cv. Chardonnay</strain>
        <tissue evidence="2">Leaf</tissue>
    </source>
</reference>
<protein>
    <submittedName>
        <fullName evidence="2">Retrovirus-related Pol polyprotein from transposon TNT 1-94</fullName>
    </submittedName>
</protein>
<evidence type="ECO:0000259" key="1">
    <source>
        <dbReference type="Pfam" id="PF07727"/>
    </source>
</evidence>
<dbReference type="InterPro" id="IPR013103">
    <property type="entry name" value="RVT_2"/>
</dbReference>
<proteinExistence type="predicted"/>
<accession>A0A438BYQ3</accession>
<feature type="domain" description="Reverse transcriptase Ty1/copia-type" evidence="1">
    <location>
        <begin position="4"/>
        <end position="84"/>
    </location>
</feature>
<name>A0A438BYQ3_VITVI</name>